<organism evidence="1 2">
    <name type="scientific">Halocalculus aciditolerans</name>
    <dbReference type="NCBI Taxonomy" id="1383812"/>
    <lineage>
        <taxon>Archaea</taxon>
        <taxon>Methanobacteriati</taxon>
        <taxon>Methanobacteriota</taxon>
        <taxon>Stenosarchaea group</taxon>
        <taxon>Halobacteria</taxon>
        <taxon>Halobacteriales</taxon>
        <taxon>Halobacteriaceae</taxon>
        <taxon>Halocalculus</taxon>
    </lineage>
</organism>
<evidence type="ECO:0000313" key="2">
    <source>
        <dbReference type="Proteomes" id="UP000607197"/>
    </source>
</evidence>
<evidence type="ECO:0000313" key="1">
    <source>
        <dbReference type="EMBL" id="GGL54914.1"/>
    </source>
</evidence>
<dbReference type="OrthoDB" id="178002at2157"/>
<dbReference type="AlphaFoldDB" id="A0A830F254"/>
<accession>A0A830F254</accession>
<gene>
    <name evidence="1" type="ORF">GCM10009039_11280</name>
</gene>
<keyword evidence="2" id="KW-1185">Reference proteome</keyword>
<comment type="caution">
    <text evidence="1">The sequence shown here is derived from an EMBL/GenBank/DDBJ whole genome shotgun (WGS) entry which is preliminary data.</text>
</comment>
<dbReference type="RefSeq" id="WP_188976701.1">
    <property type="nucleotide sequence ID" value="NZ_BMPG01000001.1"/>
</dbReference>
<dbReference type="Proteomes" id="UP000607197">
    <property type="component" value="Unassembled WGS sequence"/>
</dbReference>
<dbReference type="EMBL" id="BMPG01000001">
    <property type="protein sequence ID" value="GGL54914.1"/>
    <property type="molecule type" value="Genomic_DNA"/>
</dbReference>
<protein>
    <submittedName>
        <fullName evidence="1">Uncharacterized protein</fullName>
    </submittedName>
</protein>
<reference evidence="1" key="2">
    <citation type="submission" date="2020-09" db="EMBL/GenBank/DDBJ databases">
        <authorList>
            <person name="Sun Q."/>
            <person name="Ohkuma M."/>
        </authorList>
    </citation>
    <scope>NUCLEOTIDE SEQUENCE</scope>
    <source>
        <strain evidence="1">JCM 19596</strain>
    </source>
</reference>
<sequence>MDLQVRGLDDLEDRLGDAIDRIGELRAGTHVQSDAFFAPAFMRKHTEFDSFDAFCADSPWEVESAADLQDVPRARLNAYVADTTEFADWEAMKTRAAREEIVDQLLA</sequence>
<name>A0A830F254_9EURY</name>
<reference evidence="1" key="1">
    <citation type="journal article" date="2014" name="Int. J. Syst. Evol. Microbiol.">
        <title>Complete genome sequence of Corynebacterium casei LMG S-19264T (=DSM 44701T), isolated from a smear-ripened cheese.</title>
        <authorList>
            <consortium name="US DOE Joint Genome Institute (JGI-PGF)"/>
            <person name="Walter F."/>
            <person name="Albersmeier A."/>
            <person name="Kalinowski J."/>
            <person name="Ruckert C."/>
        </authorList>
    </citation>
    <scope>NUCLEOTIDE SEQUENCE</scope>
    <source>
        <strain evidence="1">JCM 19596</strain>
    </source>
</reference>
<proteinExistence type="predicted"/>